<gene>
    <name evidence="14" type="ORF">ALC57_03212</name>
</gene>
<dbReference type="EMBL" id="KQ978946">
    <property type="protein sequence ID" value="KYN27396.1"/>
    <property type="molecule type" value="Genomic_DNA"/>
</dbReference>
<evidence type="ECO:0000256" key="1">
    <source>
        <dbReference type="ARBA" id="ARBA00004642"/>
    </source>
</evidence>
<feature type="domain" description="THAP-type" evidence="13">
    <location>
        <begin position="11"/>
        <end position="89"/>
    </location>
</feature>
<dbReference type="InterPro" id="IPR038441">
    <property type="entry name" value="THAP_Znf_sf"/>
</dbReference>
<dbReference type="Pfam" id="PF05485">
    <property type="entry name" value="THAP"/>
    <property type="match status" value="1"/>
</dbReference>
<keyword evidence="15" id="KW-1185">Reference proteome</keyword>
<protein>
    <submittedName>
        <fullName evidence="14">THAP domain-containing protein 9</fullName>
    </submittedName>
</protein>
<evidence type="ECO:0000313" key="14">
    <source>
        <dbReference type="EMBL" id="KYN27396.1"/>
    </source>
</evidence>
<comment type="subcellular location">
    <subcellularLocation>
        <location evidence="1">Nucleus</location>
        <location evidence="1">Nucleoplasm</location>
    </subcellularLocation>
</comment>
<dbReference type="GO" id="GO:0008270">
    <property type="term" value="F:zinc ion binding"/>
    <property type="evidence" value="ECO:0007669"/>
    <property type="project" value="UniProtKB-KW"/>
</dbReference>
<evidence type="ECO:0000256" key="5">
    <source>
        <dbReference type="ARBA" id="ARBA00022833"/>
    </source>
</evidence>
<evidence type="ECO:0000256" key="2">
    <source>
        <dbReference type="ARBA" id="ARBA00006177"/>
    </source>
</evidence>
<keyword evidence="3" id="KW-0479">Metal-binding</keyword>
<dbReference type="Proteomes" id="UP000078492">
    <property type="component" value="Unassembled WGS sequence"/>
</dbReference>
<proteinExistence type="inferred from homology"/>
<keyword evidence="5" id="KW-0862">Zinc</keyword>
<keyword evidence="4 12" id="KW-0863">Zinc-finger</keyword>
<evidence type="ECO:0000259" key="13">
    <source>
        <dbReference type="PROSITE" id="PS50950"/>
    </source>
</evidence>
<accession>A0A151JMH2</accession>
<evidence type="ECO:0000256" key="11">
    <source>
        <dbReference type="ARBA" id="ARBA00023306"/>
    </source>
</evidence>
<evidence type="ECO:0000256" key="10">
    <source>
        <dbReference type="ARBA" id="ARBA00023242"/>
    </source>
</evidence>
<dbReference type="SMART" id="SM00980">
    <property type="entry name" value="THAP"/>
    <property type="match status" value="1"/>
</dbReference>
<keyword evidence="10" id="KW-0539">Nucleus</keyword>
<dbReference type="InterPro" id="IPR006612">
    <property type="entry name" value="THAP_Znf"/>
</dbReference>
<keyword evidence="7" id="KW-0175">Coiled coil</keyword>
<evidence type="ECO:0000256" key="12">
    <source>
        <dbReference type="PROSITE-ProRule" id="PRU00309"/>
    </source>
</evidence>
<dbReference type="GO" id="GO:0043565">
    <property type="term" value="F:sequence-specific DNA binding"/>
    <property type="evidence" value="ECO:0007669"/>
    <property type="project" value="InterPro"/>
</dbReference>
<evidence type="ECO:0000256" key="8">
    <source>
        <dbReference type="ARBA" id="ARBA00023125"/>
    </source>
</evidence>
<dbReference type="PANTHER" id="PTHR46600">
    <property type="entry name" value="THAP DOMAIN-CONTAINING"/>
    <property type="match status" value="1"/>
</dbReference>
<dbReference type="InterPro" id="IPR026516">
    <property type="entry name" value="THAP1/10"/>
</dbReference>
<evidence type="ECO:0000256" key="9">
    <source>
        <dbReference type="ARBA" id="ARBA00023163"/>
    </source>
</evidence>
<sequence>MWATEYTLLIMVGYCRICKIGVGEEIDVSFHRLPKDEKTKKIWFAFIGRELGPNSGICSKHFKQSDFIYKIYGHGVRRFLKQGAYPSILHVSNIRENVELSGNINNCISSRTERDTDPEKNIIIKEELQECIIIDETVINTENSMDIQFKSETDDPLIIMEHNTNLETSTILGNERQEFINIDETINTNLTEIQLKREIDPLAITKHDTDLETNIILGNRIQESINIDEPINTNSINQLKRKLSNSLVTRKRFYNTRYTGDLCQEDFTSDEAWYLFKNYLTNTRTKIKSLNHKIIYLNNKINRLQKINHFLKIERM</sequence>
<keyword evidence="6" id="KW-0805">Transcription regulation</keyword>
<dbReference type="Gene3D" id="6.20.210.20">
    <property type="entry name" value="THAP domain"/>
    <property type="match status" value="1"/>
</dbReference>
<keyword evidence="8 12" id="KW-0238">DNA-binding</keyword>
<evidence type="ECO:0000256" key="6">
    <source>
        <dbReference type="ARBA" id="ARBA00023015"/>
    </source>
</evidence>
<dbReference type="SUPFAM" id="SSF57716">
    <property type="entry name" value="Glucocorticoid receptor-like (DNA-binding domain)"/>
    <property type="match status" value="1"/>
</dbReference>
<dbReference type="GO" id="GO:0005654">
    <property type="term" value="C:nucleoplasm"/>
    <property type="evidence" value="ECO:0007669"/>
    <property type="project" value="UniProtKB-SubCell"/>
</dbReference>
<reference evidence="14 15" key="1">
    <citation type="submission" date="2015-09" db="EMBL/GenBank/DDBJ databases">
        <title>Trachymyrmex cornetzi WGS genome.</title>
        <authorList>
            <person name="Nygaard S."/>
            <person name="Hu H."/>
            <person name="Boomsma J."/>
            <person name="Zhang G."/>
        </authorList>
    </citation>
    <scope>NUCLEOTIDE SEQUENCE [LARGE SCALE GENOMIC DNA]</scope>
    <source>
        <strain evidence="14">Tcor2-1</strain>
        <tissue evidence="14">Whole body</tissue>
    </source>
</reference>
<evidence type="ECO:0000313" key="15">
    <source>
        <dbReference type="Proteomes" id="UP000078492"/>
    </source>
</evidence>
<dbReference type="PROSITE" id="PS50950">
    <property type="entry name" value="ZF_THAP"/>
    <property type="match status" value="1"/>
</dbReference>
<evidence type="ECO:0000256" key="3">
    <source>
        <dbReference type="ARBA" id="ARBA00022723"/>
    </source>
</evidence>
<organism evidence="14 15">
    <name type="scientific">Trachymyrmex cornetzi</name>
    <dbReference type="NCBI Taxonomy" id="471704"/>
    <lineage>
        <taxon>Eukaryota</taxon>
        <taxon>Metazoa</taxon>
        <taxon>Ecdysozoa</taxon>
        <taxon>Arthropoda</taxon>
        <taxon>Hexapoda</taxon>
        <taxon>Insecta</taxon>
        <taxon>Pterygota</taxon>
        <taxon>Neoptera</taxon>
        <taxon>Endopterygota</taxon>
        <taxon>Hymenoptera</taxon>
        <taxon>Apocrita</taxon>
        <taxon>Aculeata</taxon>
        <taxon>Formicoidea</taxon>
        <taxon>Formicidae</taxon>
        <taxon>Myrmicinae</taxon>
        <taxon>Trachymyrmex</taxon>
    </lineage>
</organism>
<keyword evidence="11" id="KW-0131">Cell cycle</keyword>
<comment type="similarity">
    <text evidence="2">Belongs to the THAP1 family.</text>
</comment>
<evidence type="ECO:0000256" key="7">
    <source>
        <dbReference type="ARBA" id="ARBA00023054"/>
    </source>
</evidence>
<name>A0A151JMH2_9HYME</name>
<evidence type="ECO:0000256" key="4">
    <source>
        <dbReference type="ARBA" id="ARBA00022771"/>
    </source>
</evidence>
<dbReference type="PANTHER" id="PTHR46600:SF1">
    <property type="entry name" value="THAP DOMAIN-CONTAINING PROTEIN 1"/>
    <property type="match status" value="1"/>
</dbReference>
<keyword evidence="9" id="KW-0804">Transcription</keyword>
<dbReference type="AlphaFoldDB" id="A0A151JMH2"/>